<gene>
    <name evidence="1" type="ORF">DPMN_192949</name>
</gene>
<proteinExistence type="predicted"/>
<keyword evidence="2" id="KW-1185">Reference proteome</keyword>
<organism evidence="1 2">
    <name type="scientific">Dreissena polymorpha</name>
    <name type="common">Zebra mussel</name>
    <name type="synonym">Mytilus polymorpha</name>
    <dbReference type="NCBI Taxonomy" id="45954"/>
    <lineage>
        <taxon>Eukaryota</taxon>
        <taxon>Metazoa</taxon>
        <taxon>Spiralia</taxon>
        <taxon>Lophotrochozoa</taxon>
        <taxon>Mollusca</taxon>
        <taxon>Bivalvia</taxon>
        <taxon>Autobranchia</taxon>
        <taxon>Heteroconchia</taxon>
        <taxon>Euheterodonta</taxon>
        <taxon>Imparidentia</taxon>
        <taxon>Neoheterodontei</taxon>
        <taxon>Myida</taxon>
        <taxon>Dreissenoidea</taxon>
        <taxon>Dreissenidae</taxon>
        <taxon>Dreissena</taxon>
    </lineage>
</organism>
<comment type="caution">
    <text evidence="1">The sequence shown here is derived from an EMBL/GenBank/DDBJ whole genome shotgun (WGS) entry which is preliminary data.</text>
</comment>
<accession>A0A9D4BED3</accession>
<name>A0A9D4BED3_DREPO</name>
<dbReference type="Proteomes" id="UP000828390">
    <property type="component" value="Unassembled WGS sequence"/>
</dbReference>
<reference evidence="1" key="2">
    <citation type="submission" date="2020-11" db="EMBL/GenBank/DDBJ databases">
        <authorList>
            <person name="McCartney M.A."/>
            <person name="Auch B."/>
            <person name="Kono T."/>
            <person name="Mallez S."/>
            <person name="Becker A."/>
            <person name="Gohl D.M."/>
            <person name="Silverstein K.A.T."/>
            <person name="Koren S."/>
            <person name="Bechman K.B."/>
            <person name="Herman A."/>
            <person name="Abrahante J.E."/>
            <person name="Garbe J."/>
        </authorList>
    </citation>
    <scope>NUCLEOTIDE SEQUENCE</scope>
    <source>
        <strain evidence="1">Duluth1</strain>
        <tissue evidence="1">Whole animal</tissue>
    </source>
</reference>
<protein>
    <submittedName>
        <fullName evidence="1">Uncharacterized protein</fullName>
    </submittedName>
</protein>
<sequence>MAHRRRPLSSDARDDIVKAVAELETDDSQILPTSGPPPTHHCIQCCRSSISSSKVAAVVEEGGVVVVVVVLTIGFPFTTWSVNRAIAVGPKWKKYQSTEMLDS</sequence>
<dbReference type="EMBL" id="JAIWYP010000055">
    <property type="protein sequence ID" value="KAH3690714.1"/>
    <property type="molecule type" value="Genomic_DNA"/>
</dbReference>
<evidence type="ECO:0000313" key="2">
    <source>
        <dbReference type="Proteomes" id="UP000828390"/>
    </source>
</evidence>
<evidence type="ECO:0000313" key="1">
    <source>
        <dbReference type="EMBL" id="KAH3690714.1"/>
    </source>
</evidence>
<reference evidence="1" key="1">
    <citation type="journal article" date="2019" name="bioRxiv">
        <title>The Genome of the Zebra Mussel, Dreissena polymorpha: A Resource for Invasive Species Research.</title>
        <authorList>
            <person name="McCartney M.A."/>
            <person name="Auch B."/>
            <person name="Kono T."/>
            <person name="Mallez S."/>
            <person name="Zhang Y."/>
            <person name="Obille A."/>
            <person name="Becker A."/>
            <person name="Abrahante J.E."/>
            <person name="Garbe J."/>
            <person name="Badalamenti J.P."/>
            <person name="Herman A."/>
            <person name="Mangelson H."/>
            <person name="Liachko I."/>
            <person name="Sullivan S."/>
            <person name="Sone E.D."/>
            <person name="Koren S."/>
            <person name="Silverstein K.A.T."/>
            <person name="Beckman K.B."/>
            <person name="Gohl D.M."/>
        </authorList>
    </citation>
    <scope>NUCLEOTIDE SEQUENCE</scope>
    <source>
        <strain evidence="1">Duluth1</strain>
        <tissue evidence="1">Whole animal</tissue>
    </source>
</reference>
<dbReference type="AlphaFoldDB" id="A0A9D4BED3"/>